<sequence>MRNPFYQLFSTLCKFALAYTIEIWCNAKKDKGFYNMVETIQNFLTDYYSIAIPLSILINIIISLLGFIPSIFLTAINIQLFGVTNGTIISIAGEALGAIISFYIYRIGLQRFTHDKVNKYPKVERLLYVEGREAFLLVLSFRFIPFIPSSIVTLFAALGKMSLLSFSIASTIGKIPALLIEVYSAYHVINGTNVAKWIITIAGCVGLFYLWKKWRKK</sequence>
<keyword evidence="5 6" id="KW-0472">Membrane</keyword>
<evidence type="ECO:0000256" key="1">
    <source>
        <dbReference type="ARBA" id="ARBA00004651"/>
    </source>
</evidence>
<dbReference type="InterPro" id="IPR032816">
    <property type="entry name" value="VTT_dom"/>
</dbReference>
<feature type="transmembrane region" description="Helical" evidence="6">
    <location>
        <begin position="194"/>
        <end position="211"/>
    </location>
</feature>
<protein>
    <recommendedName>
        <fullName evidence="6">TVP38/TMEM64 family membrane protein</fullName>
    </recommendedName>
</protein>
<evidence type="ECO:0000256" key="2">
    <source>
        <dbReference type="ARBA" id="ARBA00022475"/>
    </source>
</evidence>
<evidence type="ECO:0000259" key="7">
    <source>
        <dbReference type="Pfam" id="PF09335"/>
    </source>
</evidence>
<evidence type="ECO:0000256" key="3">
    <source>
        <dbReference type="ARBA" id="ARBA00022692"/>
    </source>
</evidence>
<dbReference type="Proteomes" id="UP000001753">
    <property type="component" value="Chromosome"/>
</dbReference>
<dbReference type="EMBL" id="ACMP01000024">
    <property type="protein sequence ID" value="EEL72488.1"/>
    <property type="molecule type" value="Genomic_DNA"/>
</dbReference>
<dbReference type="InterPro" id="IPR015414">
    <property type="entry name" value="TMEM64"/>
</dbReference>
<reference evidence="8" key="1">
    <citation type="journal article" date="2012" name="Genome Res.">
        <title>Genomic characterization of the Bacillus cereus sensu lato species: Backdrop to the evolution of Bacillus anthracis.</title>
        <authorList>
            <person name="Zwick M.E."/>
            <person name="Joseph S.J."/>
            <person name="Didelot X."/>
            <person name="Chen P.E."/>
            <person name="Bishop-Lilly K.A."/>
            <person name="Stewart A.C."/>
            <person name="Willner K."/>
            <person name="Nolan N."/>
            <person name="Lentz S."/>
            <person name="Thomason M.K."/>
            <person name="Sozhamannan S."/>
            <person name="Mateczun A.J."/>
            <person name="Du L."/>
            <person name="Read T.D."/>
        </authorList>
    </citation>
    <scope>NUCLEOTIDE SEQUENCE [LARGE SCALE GENOMIC DNA]</scope>
    <source>
        <strain evidence="8">AH603</strain>
    </source>
</reference>
<keyword evidence="2 6" id="KW-1003">Cell membrane</keyword>
<keyword evidence="3 6" id="KW-0812">Transmembrane</keyword>
<evidence type="ECO:0000256" key="5">
    <source>
        <dbReference type="ARBA" id="ARBA00023136"/>
    </source>
</evidence>
<accession>C2XPA4</accession>
<name>C2XPA4_BACMY</name>
<feature type="transmembrane region" description="Helical" evidence="6">
    <location>
        <begin position="80"/>
        <end position="105"/>
    </location>
</feature>
<proteinExistence type="inferred from homology"/>
<comment type="caution">
    <text evidence="8">The sequence shown here is derived from an EMBL/GenBank/DDBJ whole genome shotgun (WGS) entry which is preliminary data.</text>
</comment>
<comment type="subcellular location">
    <subcellularLocation>
        <location evidence="1 6">Cell membrane</location>
        <topology evidence="1 6">Multi-pass membrane protein</topology>
    </subcellularLocation>
</comment>
<feature type="domain" description="VTT" evidence="7">
    <location>
        <begin position="68"/>
        <end position="186"/>
    </location>
</feature>
<comment type="similarity">
    <text evidence="6">Belongs to the TVP38/TMEM64 family.</text>
</comment>
<dbReference type="GO" id="GO:0005886">
    <property type="term" value="C:plasma membrane"/>
    <property type="evidence" value="ECO:0007669"/>
    <property type="project" value="UniProtKB-SubCell"/>
</dbReference>
<dbReference type="PANTHER" id="PTHR12677">
    <property type="entry name" value="GOLGI APPARATUS MEMBRANE PROTEIN TVP38-RELATED"/>
    <property type="match status" value="1"/>
</dbReference>
<comment type="caution">
    <text evidence="6">Lacks conserved residue(s) required for the propagation of feature annotation.</text>
</comment>
<feature type="transmembrane region" description="Helical" evidence="6">
    <location>
        <begin position="47"/>
        <end position="68"/>
    </location>
</feature>
<dbReference type="AlphaFoldDB" id="C2XPA4"/>
<keyword evidence="4 6" id="KW-1133">Transmembrane helix</keyword>
<evidence type="ECO:0000256" key="6">
    <source>
        <dbReference type="RuleBase" id="RU366058"/>
    </source>
</evidence>
<feature type="transmembrane region" description="Helical" evidence="6">
    <location>
        <begin position="134"/>
        <end position="156"/>
    </location>
</feature>
<gene>
    <name evidence="8" type="ORF">bcere0026_5040</name>
</gene>
<dbReference type="PANTHER" id="PTHR12677:SF55">
    <property type="entry name" value="UNDECAPRENYL PHOSPHATE TRANSPORTER SAOUHSC_00901-RELATED"/>
    <property type="match status" value="1"/>
</dbReference>
<organism evidence="8">
    <name type="scientific">Bacillus mycoides</name>
    <dbReference type="NCBI Taxonomy" id="1405"/>
    <lineage>
        <taxon>Bacteria</taxon>
        <taxon>Bacillati</taxon>
        <taxon>Bacillota</taxon>
        <taxon>Bacilli</taxon>
        <taxon>Bacillales</taxon>
        <taxon>Bacillaceae</taxon>
        <taxon>Bacillus</taxon>
        <taxon>Bacillus cereus group</taxon>
    </lineage>
</organism>
<dbReference type="Pfam" id="PF09335">
    <property type="entry name" value="VTT_dom"/>
    <property type="match status" value="1"/>
</dbReference>
<evidence type="ECO:0000256" key="4">
    <source>
        <dbReference type="ARBA" id="ARBA00022989"/>
    </source>
</evidence>
<evidence type="ECO:0000313" key="8">
    <source>
        <dbReference type="EMBL" id="EEL72488.1"/>
    </source>
</evidence>
<dbReference type="HOGENOM" id="CLU_038944_8_3_9"/>